<protein>
    <recommendedName>
        <fullName evidence="1">DUF6259 domain-containing protein</fullName>
    </recommendedName>
</protein>
<dbReference type="Gene3D" id="3.20.20.70">
    <property type="entry name" value="Aldolase class I"/>
    <property type="match status" value="1"/>
</dbReference>
<evidence type="ECO:0000259" key="1">
    <source>
        <dbReference type="Pfam" id="PF19773"/>
    </source>
</evidence>
<name>A0A9D1FK34_9FIRM</name>
<dbReference type="AlphaFoldDB" id="A0A9D1FK34"/>
<organism evidence="2 3">
    <name type="scientific">Candidatus Merdivicinus excrementipullorum</name>
    <dbReference type="NCBI Taxonomy" id="2840867"/>
    <lineage>
        <taxon>Bacteria</taxon>
        <taxon>Bacillati</taxon>
        <taxon>Bacillota</taxon>
        <taxon>Clostridia</taxon>
        <taxon>Eubacteriales</taxon>
        <taxon>Oscillospiraceae</taxon>
        <taxon>Oscillospiraceae incertae sedis</taxon>
        <taxon>Candidatus Merdivicinus</taxon>
    </lineage>
</organism>
<dbReference type="InterPro" id="IPR017853">
    <property type="entry name" value="GH"/>
</dbReference>
<dbReference type="InterPro" id="IPR013785">
    <property type="entry name" value="Aldolase_TIM"/>
</dbReference>
<dbReference type="InterPro" id="IPR046226">
    <property type="entry name" value="DUF6259"/>
</dbReference>
<evidence type="ECO:0000313" key="3">
    <source>
        <dbReference type="Proteomes" id="UP000824002"/>
    </source>
</evidence>
<dbReference type="Proteomes" id="UP000824002">
    <property type="component" value="Unassembled WGS sequence"/>
</dbReference>
<sequence length="566" mass="63551">MQARLVSITPIPNGWTFSSEPNGLLSAYGTMRQVAPGHYEAELYLENNTDAAIDTKLSYPYILYNMDENDVRVFSPVFGGVLDRISWPACATYPGQASFCLTASATANRCVAAGLYNSAQLITSIRNCCGGQEGHLRLTLEKVTVPPHSKLAVPTLFIGIGGNWAEAMEPYRRYLMRAFPPRNERPAWMLDEKYTQSRAGHCLAPYNPPQLGTGVILFSELGSPRTYEQIRGEIDAAIKDGEARGYKPLFYQFGWWENLKHIRGMYQFDSFCGDYTASTETARRIVKYIHERGCRTYLYTNAIAAGDETNVFRQHPELFVHGADGLPVYNDWLPMYMFCPSAPGIRNYWDKTLQFILLDMDADGIFLDQICGAVPPPQCYDPSHHHENSYSYGTEIIKLVDYIRKRAKELKPDACVMGELVLDSRSVLLDESHGYGYSKILSVPPDDPDILRNRVPSEYYVFTRFLSPEIHTQIGGGTDDICNGAAGSFGDEIWSRHHAAFEESVIPCKTNTRGAVAYLFGQQILAVRADCQLENIEVTLPDGRVIQTDAGKRPKYIPINSDERKQ</sequence>
<dbReference type="Pfam" id="PF19773">
    <property type="entry name" value="DUF6259"/>
    <property type="match status" value="1"/>
</dbReference>
<gene>
    <name evidence="2" type="ORF">IAB51_00495</name>
</gene>
<proteinExistence type="predicted"/>
<dbReference type="EMBL" id="DVJP01000008">
    <property type="protein sequence ID" value="HIS75266.1"/>
    <property type="molecule type" value="Genomic_DNA"/>
</dbReference>
<evidence type="ECO:0000313" key="2">
    <source>
        <dbReference type="EMBL" id="HIS75266.1"/>
    </source>
</evidence>
<reference evidence="2" key="1">
    <citation type="submission" date="2020-10" db="EMBL/GenBank/DDBJ databases">
        <authorList>
            <person name="Gilroy R."/>
        </authorList>
    </citation>
    <scope>NUCLEOTIDE SEQUENCE</scope>
    <source>
        <strain evidence="2">CHK199-13235</strain>
    </source>
</reference>
<accession>A0A9D1FK34</accession>
<dbReference type="SUPFAM" id="SSF51445">
    <property type="entry name" value="(Trans)glycosidases"/>
    <property type="match status" value="1"/>
</dbReference>
<feature type="domain" description="DUF6259" evidence="1">
    <location>
        <begin position="161"/>
        <end position="422"/>
    </location>
</feature>
<comment type="caution">
    <text evidence="2">The sequence shown here is derived from an EMBL/GenBank/DDBJ whole genome shotgun (WGS) entry which is preliminary data.</text>
</comment>
<reference evidence="2" key="2">
    <citation type="journal article" date="2021" name="PeerJ">
        <title>Extensive microbial diversity within the chicken gut microbiome revealed by metagenomics and culture.</title>
        <authorList>
            <person name="Gilroy R."/>
            <person name="Ravi A."/>
            <person name="Getino M."/>
            <person name="Pursley I."/>
            <person name="Horton D.L."/>
            <person name="Alikhan N.F."/>
            <person name="Baker D."/>
            <person name="Gharbi K."/>
            <person name="Hall N."/>
            <person name="Watson M."/>
            <person name="Adriaenssens E.M."/>
            <person name="Foster-Nyarko E."/>
            <person name="Jarju S."/>
            <person name="Secka A."/>
            <person name="Antonio M."/>
            <person name="Oren A."/>
            <person name="Chaudhuri R.R."/>
            <person name="La Ragione R."/>
            <person name="Hildebrand F."/>
            <person name="Pallen M.J."/>
        </authorList>
    </citation>
    <scope>NUCLEOTIDE SEQUENCE</scope>
    <source>
        <strain evidence="2">CHK199-13235</strain>
    </source>
</reference>